<evidence type="ECO:0000313" key="2">
    <source>
        <dbReference type="Proteomes" id="UP001234297"/>
    </source>
</evidence>
<reference evidence="1 2" key="1">
    <citation type="journal article" date="2022" name="Hortic Res">
        <title>A haplotype resolved chromosomal level avocado genome allows analysis of novel avocado genes.</title>
        <authorList>
            <person name="Nath O."/>
            <person name="Fletcher S.J."/>
            <person name="Hayward A."/>
            <person name="Shaw L.M."/>
            <person name="Masouleh A.K."/>
            <person name="Furtado A."/>
            <person name="Henry R.J."/>
            <person name="Mitter N."/>
        </authorList>
    </citation>
    <scope>NUCLEOTIDE SEQUENCE [LARGE SCALE GENOMIC DNA]</scope>
    <source>
        <strain evidence="2">cv. Hass</strain>
    </source>
</reference>
<name>A0ACC2L7S7_PERAE</name>
<protein>
    <submittedName>
        <fullName evidence="1">Uncharacterized protein</fullName>
    </submittedName>
</protein>
<comment type="caution">
    <text evidence="1">The sequence shown here is derived from an EMBL/GenBank/DDBJ whole genome shotgun (WGS) entry which is preliminary data.</text>
</comment>
<keyword evidence="2" id="KW-1185">Reference proteome</keyword>
<sequence length="250" mass="27032">MGRLDVAEARAAVWAAEKEELLKSLAARDATLEEEARKTADLLAKLDAARALSEHLKEEAKEAKDQNARLSWELDEVRLASSRLEEDMQMLRGTNKRLTSERKLAERKLEIALEGKAAELARALNVQEAKLKEEYLAEHESVMNEEVSKLTANYKAQLPGIRDKAWILGWKAALRRAGVPTDSPIFQNSPRFPRSDSELRAVSGIAPGPSASEVPPAPVAPASPVVPVTAPAVPSESAAGTNCNEGAAAP</sequence>
<evidence type="ECO:0000313" key="1">
    <source>
        <dbReference type="EMBL" id="KAJ8629333.1"/>
    </source>
</evidence>
<gene>
    <name evidence="1" type="ORF">MRB53_022656</name>
</gene>
<organism evidence="1 2">
    <name type="scientific">Persea americana</name>
    <name type="common">Avocado</name>
    <dbReference type="NCBI Taxonomy" id="3435"/>
    <lineage>
        <taxon>Eukaryota</taxon>
        <taxon>Viridiplantae</taxon>
        <taxon>Streptophyta</taxon>
        <taxon>Embryophyta</taxon>
        <taxon>Tracheophyta</taxon>
        <taxon>Spermatophyta</taxon>
        <taxon>Magnoliopsida</taxon>
        <taxon>Magnoliidae</taxon>
        <taxon>Laurales</taxon>
        <taxon>Lauraceae</taxon>
        <taxon>Persea</taxon>
    </lineage>
</organism>
<dbReference type="EMBL" id="CM056815">
    <property type="protein sequence ID" value="KAJ8629333.1"/>
    <property type="molecule type" value="Genomic_DNA"/>
</dbReference>
<proteinExistence type="predicted"/>
<dbReference type="Proteomes" id="UP001234297">
    <property type="component" value="Chromosome 7"/>
</dbReference>
<accession>A0ACC2L7S7</accession>